<keyword evidence="6" id="KW-1185">Reference proteome</keyword>
<evidence type="ECO:0000313" key="5">
    <source>
        <dbReference type="EMBL" id="KAK7094443.1"/>
    </source>
</evidence>
<feature type="repeat" description="ANK" evidence="3">
    <location>
        <begin position="723"/>
        <end position="755"/>
    </location>
</feature>
<dbReference type="PROSITE" id="PS50088">
    <property type="entry name" value="ANK_REPEAT"/>
    <property type="match status" value="5"/>
</dbReference>
<name>A0AAN9G3S8_9CAEN</name>
<dbReference type="Proteomes" id="UP001374579">
    <property type="component" value="Unassembled WGS sequence"/>
</dbReference>
<reference evidence="5 6" key="1">
    <citation type="submission" date="2024-02" db="EMBL/GenBank/DDBJ databases">
        <title>Chromosome-scale genome assembly of the rough periwinkle Littorina saxatilis.</title>
        <authorList>
            <person name="De Jode A."/>
            <person name="Faria R."/>
            <person name="Formenti G."/>
            <person name="Sims Y."/>
            <person name="Smith T.P."/>
            <person name="Tracey A."/>
            <person name="Wood J.M.D."/>
            <person name="Zagrodzka Z.B."/>
            <person name="Johannesson K."/>
            <person name="Butlin R.K."/>
            <person name="Leder E.H."/>
        </authorList>
    </citation>
    <scope>NUCLEOTIDE SEQUENCE [LARGE SCALE GENOMIC DNA]</scope>
    <source>
        <strain evidence="5">Snail1</strain>
        <tissue evidence="5">Muscle</tissue>
    </source>
</reference>
<protein>
    <recommendedName>
        <fullName evidence="4">Novel STAND NTPase 3 domain-containing protein</fullName>
    </recommendedName>
</protein>
<dbReference type="Pfam" id="PF20720">
    <property type="entry name" value="nSTAND3"/>
    <property type="match status" value="1"/>
</dbReference>
<sequence length="869" mass="96443">MGTRQDNANQPGVVTLPGEIEDAYNGAELAIGSDGRTVSRVAAGNVSGIVCFGQQEVNSSTYFKRQNVGRLQQQHASHIQTQNVNCIQKQIIRVRRWPCADGESDSSLTDGDASSQKGLCEPHYVNPEIFHEAIALLEENRRVVLCGPPKSGKTALGQAIVKHYVKEKYTSHEVGKLTSHHEHSLKRKRKHILLVDGGLGVVRADKDQYSLCQNIIHNSQCLLVLTAYPHILRDLLLLDEGAKNLLSQFLVIDLKPYSHDACATPTVDDYLPLMKSMLHDPTYGHLTAPLLAVSMLERYILETDPPELLTDLQRLGFPSVNSYNLKQLAYILRGSILADSGPGFASRVLYDAAGLALSSLHSLLATLKVCDVTFLVQYVRTTREESCDLVVPTGEEREVLMQRMYEMIVDGQLPELCQHPSLTCPSFLDDFKAFCSRSRRFMKPIVNAVDKKYDLPLLYWSVWSLSSLLTEWCLAIRPKHAATRKDQFESILSALLATVLLREAENAIMARLLSLINNMDRPKTTDLKLNLAVPYKFQNKNRAEKLAALKADGLRYLNDPSLPIPATLLSVTVTEDAVSVELPSQHWYLALRLLADREVDETDRDGNTLLHQAAQAGKLEAIMLAVESGASVSTTNKNGHTAYQVATKRRKRKTARAEVAHHQLLADACRQGDAETLLLNIDRIQHTEDNGDNLLHTACRFGQTELASILIRHGIDVNARNKVGITPLHCACMHGIPGPVQLLINHRCDVNAKDEGNNAALHYASVNGHRESVAMLIEQRAHINAQNYDGVSALHMACVHGYTETVRLLVKRGATVSMRDKWRRLPADLVPRENTQLTMFLGSPQDTANDTSHLNMFIVTGTQDRPSSC</sequence>
<organism evidence="5 6">
    <name type="scientific">Littorina saxatilis</name>
    <dbReference type="NCBI Taxonomy" id="31220"/>
    <lineage>
        <taxon>Eukaryota</taxon>
        <taxon>Metazoa</taxon>
        <taxon>Spiralia</taxon>
        <taxon>Lophotrochozoa</taxon>
        <taxon>Mollusca</taxon>
        <taxon>Gastropoda</taxon>
        <taxon>Caenogastropoda</taxon>
        <taxon>Littorinimorpha</taxon>
        <taxon>Littorinoidea</taxon>
        <taxon>Littorinidae</taxon>
        <taxon>Littorina</taxon>
    </lineage>
</organism>
<evidence type="ECO:0000259" key="4">
    <source>
        <dbReference type="Pfam" id="PF20720"/>
    </source>
</evidence>
<dbReference type="SUPFAM" id="SSF48403">
    <property type="entry name" value="Ankyrin repeat"/>
    <property type="match status" value="1"/>
</dbReference>
<keyword evidence="2 3" id="KW-0040">ANK repeat</keyword>
<comment type="caution">
    <text evidence="5">The sequence shown here is derived from an EMBL/GenBank/DDBJ whole genome shotgun (WGS) entry which is preliminary data.</text>
</comment>
<dbReference type="SUPFAM" id="SSF52540">
    <property type="entry name" value="P-loop containing nucleoside triphosphate hydrolases"/>
    <property type="match status" value="1"/>
</dbReference>
<dbReference type="GO" id="GO:0005634">
    <property type="term" value="C:nucleus"/>
    <property type="evidence" value="ECO:0007669"/>
    <property type="project" value="TreeGrafter"/>
</dbReference>
<feature type="domain" description="Novel STAND NTPase 3" evidence="4">
    <location>
        <begin position="124"/>
        <end position="260"/>
    </location>
</feature>
<dbReference type="SMART" id="SM00248">
    <property type="entry name" value="ANK"/>
    <property type="match status" value="5"/>
</dbReference>
<dbReference type="GO" id="GO:0000976">
    <property type="term" value="F:transcription cis-regulatory region binding"/>
    <property type="evidence" value="ECO:0007669"/>
    <property type="project" value="TreeGrafter"/>
</dbReference>
<keyword evidence="1" id="KW-0677">Repeat</keyword>
<dbReference type="AlphaFoldDB" id="A0AAN9G3S8"/>
<dbReference type="InterPro" id="IPR036770">
    <property type="entry name" value="Ankyrin_rpt-contain_sf"/>
</dbReference>
<dbReference type="PROSITE" id="PS50297">
    <property type="entry name" value="ANK_REP_REGION"/>
    <property type="match status" value="5"/>
</dbReference>
<dbReference type="PRINTS" id="PR01415">
    <property type="entry name" value="ANKYRIN"/>
</dbReference>
<dbReference type="InterPro" id="IPR050663">
    <property type="entry name" value="Ankyrin-SOCS_Box"/>
</dbReference>
<feature type="repeat" description="ANK" evidence="3">
    <location>
        <begin position="605"/>
        <end position="637"/>
    </location>
</feature>
<dbReference type="EMBL" id="JBAMIC010000018">
    <property type="protein sequence ID" value="KAK7094443.1"/>
    <property type="molecule type" value="Genomic_DNA"/>
</dbReference>
<evidence type="ECO:0000313" key="6">
    <source>
        <dbReference type="Proteomes" id="UP001374579"/>
    </source>
</evidence>
<dbReference type="InterPro" id="IPR049050">
    <property type="entry name" value="nSTAND3"/>
</dbReference>
<evidence type="ECO:0000256" key="3">
    <source>
        <dbReference type="PROSITE-ProRule" id="PRU00023"/>
    </source>
</evidence>
<evidence type="ECO:0000256" key="2">
    <source>
        <dbReference type="ARBA" id="ARBA00023043"/>
    </source>
</evidence>
<proteinExistence type="predicted"/>
<accession>A0AAN9G3S8</accession>
<evidence type="ECO:0000256" key="1">
    <source>
        <dbReference type="ARBA" id="ARBA00022737"/>
    </source>
</evidence>
<dbReference type="Gene3D" id="1.25.40.20">
    <property type="entry name" value="Ankyrin repeat-containing domain"/>
    <property type="match status" value="3"/>
</dbReference>
<dbReference type="InterPro" id="IPR027417">
    <property type="entry name" value="P-loop_NTPase"/>
</dbReference>
<dbReference type="PANTHER" id="PTHR24193">
    <property type="entry name" value="ANKYRIN REPEAT PROTEIN"/>
    <property type="match status" value="1"/>
</dbReference>
<feature type="repeat" description="ANK" evidence="3">
    <location>
        <begin position="789"/>
        <end position="821"/>
    </location>
</feature>
<feature type="repeat" description="ANK" evidence="3">
    <location>
        <begin position="756"/>
        <end position="788"/>
    </location>
</feature>
<dbReference type="InterPro" id="IPR002110">
    <property type="entry name" value="Ankyrin_rpt"/>
</dbReference>
<dbReference type="PANTHER" id="PTHR24193:SF121">
    <property type="entry name" value="ADA2A-CONTAINING COMPLEX COMPONENT 3, ISOFORM D"/>
    <property type="match status" value="1"/>
</dbReference>
<gene>
    <name evidence="5" type="ORF">V1264_006004</name>
</gene>
<dbReference type="GO" id="GO:0045944">
    <property type="term" value="P:positive regulation of transcription by RNA polymerase II"/>
    <property type="evidence" value="ECO:0007669"/>
    <property type="project" value="TreeGrafter"/>
</dbReference>
<dbReference type="Pfam" id="PF13637">
    <property type="entry name" value="Ank_4"/>
    <property type="match status" value="1"/>
</dbReference>
<dbReference type="Pfam" id="PF12796">
    <property type="entry name" value="Ank_2"/>
    <property type="match status" value="2"/>
</dbReference>
<feature type="repeat" description="ANK" evidence="3">
    <location>
        <begin position="690"/>
        <end position="722"/>
    </location>
</feature>